<evidence type="ECO:0000313" key="7">
    <source>
        <dbReference type="EMBL" id="RPF42957.1"/>
    </source>
</evidence>
<dbReference type="GO" id="GO:0102559">
    <property type="term" value="F:peptide chain release factor N(5)-glutamine methyltransferase activity"/>
    <property type="evidence" value="ECO:0007669"/>
    <property type="project" value="UniProtKB-EC"/>
</dbReference>
<dbReference type="Gene3D" id="1.10.8.10">
    <property type="entry name" value="DNA helicase RuvA subunit, C-terminal domain"/>
    <property type="match status" value="1"/>
</dbReference>
<dbReference type="AlphaFoldDB" id="A0A3N5AE74"/>
<sequence>MRADELLRAATVELKAAGCASPRLDAEVLLSAVLGCDRLALYREPARQVTDQEAAAFRALLSRRAGGEPVAYLTGEKEFMGLRFKVTPAVLIPRPETELLVETALALLRGVAAPVVADVGTGCGAIAVSLAVSLPAARIFATDVSPAALAVARENAVRQGVAGRIAFFAGDLLEPLLPAGELVLDLVAANLPYIPAGAMHSLPREVRREPAVALDGGADGLTLYRRLVPQAGRLLKPGGYLLMEIGPGQGKNALLLVPPPMWEARVEPDLAGRERLVIACRSR</sequence>
<dbReference type="Proteomes" id="UP000282654">
    <property type="component" value="Unassembled WGS sequence"/>
</dbReference>
<feature type="domain" description="Release factor glutamine methyltransferase N-terminal" evidence="6">
    <location>
        <begin position="5"/>
        <end position="75"/>
    </location>
</feature>
<feature type="domain" description="Methyltransferase" evidence="5">
    <location>
        <begin position="116"/>
        <end position="208"/>
    </location>
</feature>
<dbReference type="Pfam" id="PF13649">
    <property type="entry name" value="Methyltransf_25"/>
    <property type="match status" value="1"/>
</dbReference>
<organism evidence="7 8">
    <name type="scientific">Thermodesulfitimonas autotrophica</name>
    <dbReference type="NCBI Taxonomy" id="1894989"/>
    <lineage>
        <taxon>Bacteria</taxon>
        <taxon>Bacillati</taxon>
        <taxon>Bacillota</taxon>
        <taxon>Clostridia</taxon>
        <taxon>Thermoanaerobacterales</taxon>
        <taxon>Thermoanaerobacteraceae</taxon>
        <taxon>Thermodesulfitimonas</taxon>
    </lineage>
</organism>
<name>A0A3N5AE74_9THEO</name>
<feature type="binding site" evidence="4">
    <location>
        <begin position="120"/>
        <end position="124"/>
    </location>
    <ligand>
        <name>S-adenosyl-L-methionine</name>
        <dbReference type="ChEBI" id="CHEBI:59789"/>
    </ligand>
</feature>
<dbReference type="InterPro" id="IPR050320">
    <property type="entry name" value="N5-glutamine_MTase"/>
</dbReference>
<dbReference type="Gene3D" id="3.40.50.150">
    <property type="entry name" value="Vaccinia Virus protein VP39"/>
    <property type="match status" value="1"/>
</dbReference>
<evidence type="ECO:0000256" key="1">
    <source>
        <dbReference type="ARBA" id="ARBA00022603"/>
    </source>
</evidence>
<dbReference type="RefSeq" id="WP_123931711.1">
    <property type="nucleotide sequence ID" value="NZ_RKRE01000003.1"/>
</dbReference>
<keyword evidence="3 4" id="KW-0949">S-adenosyl-L-methionine</keyword>
<keyword evidence="8" id="KW-1185">Reference proteome</keyword>
<comment type="function">
    <text evidence="4">Methylates the class 1 translation termination release factors RF1/PrfA and RF2/PrfB on the glutamine residue of the universally conserved GGQ motif.</text>
</comment>
<dbReference type="CDD" id="cd02440">
    <property type="entry name" value="AdoMet_MTases"/>
    <property type="match status" value="1"/>
</dbReference>
<evidence type="ECO:0000256" key="4">
    <source>
        <dbReference type="HAMAP-Rule" id="MF_02126"/>
    </source>
</evidence>
<dbReference type="NCBIfam" id="TIGR00536">
    <property type="entry name" value="hemK_fam"/>
    <property type="match status" value="1"/>
</dbReference>
<dbReference type="InterPro" id="IPR040758">
    <property type="entry name" value="PrmC_N"/>
</dbReference>
<keyword evidence="2 4" id="KW-0808">Transferase</keyword>
<comment type="similarity">
    <text evidence="4">Belongs to the protein N5-glutamine methyltransferase family. PrmC subfamily.</text>
</comment>
<keyword evidence="1 4" id="KW-0489">Methyltransferase</keyword>
<dbReference type="InterPro" id="IPR029063">
    <property type="entry name" value="SAM-dependent_MTases_sf"/>
</dbReference>
<protein>
    <recommendedName>
        <fullName evidence="4">Release factor glutamine methyltransferase</fullName>
        <shortName evidence="4">RF MTase</shortName>
        <ecNumber evidence="4">2.1.1.297</ecNumber>
    </recommendedName>
    <alternativeName>
        <fullName evidence="4">N5-glutamine methyltransferase PrmC</fullName>
    </alternativeName>
    <alternativeName>
        <fullName evidence="4">Protein-(glutamine-N5) MTase PrmC</fullName>
    </alternativeName>
    <alternativeName>
        <fullName evidence="4">Protein-glutamine N-methyltransferase PrmC</fullName>
    </alternativeName>
</protein>
<evidence type="ECO:0000259" key="5">
    <source>
        <dbReference type="Pfam" id="PF13649"/>
    </source>
</evidence>
<comment type="caution">
    <text evidence="7">The sequence shown here is derived from an EMBL/GenBank/DDBJ whole genome shotgun (WGS) entry which is preliminary data.</text>
</comment>
<evidence type="ECO:0000256" key="2">
    <source>
        <dbReference type="ARBA" id="ARBA00022679"/>
    </source>
</evidence>
<dbReference type="EMBL" id="RKRE01000003">
    <property type="protein sequence ID" value="RPF42957.1"/>
    <property type="molecule type" value="Genomic_DNA"/>
</dbReference>
<feature type="binding site" evidence="4">
    <location>
        <position position="143"/>
    </location>
    <ligand>
        <name>S-adenosyl-L-methionine</name>
        <dbReference type="ChEBI" id="CHEBI:59789"/>
    </ligand>
</feature>
<dbReference type="OrthoDB" id="9784805at2"/>
<evidence type="ECO:0000313" key="8">
    <source>
        <dbReference type="Proteomes" id="UP000282654"/>
    </source>
</evidence>
<dbReference type="PANTHER" id="PTHR18895:SF74">
    <property type="entry name" value="MTRF1L RELEASE FACTOR GLUTAMINE METHYLTRANSFERASE"/>
    <property type="match status" value="1"/>
</dbReference>
<dbReference type="NCBIfam" id="TIGR03534">
    <property type="entry name" value="RF_mod_PrmC"/>
    <property type="match status" value="1"/>
</dbReference>
<dbReference type="HAMAP" id="MF_02126">
    <property type="entry name" value="RF_methyltr_PrmC"/>
    <property type="match status" value="1"/>
</dbReference>
<dbReference type="InterPro" id="IPR004556">
    <property type="entry name" value="HemK-like"/>
</dbReference>
<dbReference type="GO" id="GO:0032259">
    <property type="term" value="P:methylation"/>
    <property type="evidence" value="ECO:0007669"/>
    <property type="project" value="UniProtKB-KW"/>
</dbReference>
<comment type="catalytic activity">
    <reaction evidence="4">
        <text>L-glutaminyl-[peptide chain release factor] + S-adenosyl-L-methionine = N(5)-methyl-L-glutaminyl-[peptide chain release factor] + S-adenosyl-L-homocysteine + H(+)</text>
        <dbReference type="Rhea" id="RHEA:42896"/>
        <dbReference type="Rhea" id="RHEA-COMP:10271"/>
        <dbReference type="Rhea" id="RHEA-COMP:10272"/>
        <dbReference type="ChEBI" id="CHEBI:15378"/>
        <dbReference type="ChEBI" id="CHEBI:30011"/>
        <dbReference type="ChEBI" id="CHEBI:57856"/>
        <dbReference type="ChEBI" id="CHEBI:59789"/>
        <dbReference type="ChEBI" id="CHEBI:61891"/>
        <dbReference type="EC" id="2.1.1.297"/>
    </reaction>
</comment>
<evidence type="ECO:0000259" key="6">
    <source>
        <dbReference type="Pfam" id="PF17827"/>
    </source>
</evidence>
<feature type="binding site" evidence="4">
    <location>
        <position position="190"/>
    </location>
    <ligand>
        <name>S-adenosyl-L-methionine</name>
        <dbReference type="ChEBI" id="CHEBI:59789"/>
    </ligand>
</feature>
<dbReference type="InterPro" id="IPR041698">
    <property type="entry name" value="Methyltransf_25"/>
</dbReference>
<comment type="caution">
    <text evidence="4">Lacks conserved residue(s) required for the propagation of feature annotation.</text>
</comment>
<dbReference type="PANTHER" id="PTHR18895">
    <property type="entry name" value="HEMK METHYLTRANSFERASE"/>
    <property type="match status" value="1"/>
</dbReference>
<dbReference type="Pfam" id="PF17827">
    <property type="entry name" value="PrmC_N"/>
    <property type="match status" value="1"/>
</dbReference>
<evidence type="ECO:0000256" key="3">
    <source>
        <dbReference type="ARBA" id="ARBA00022691"/>
    </source>
</evidence>
<accession>A0A3N5AE74</accession>
<gene>
    <name evidence="4" type="primary">prmC</name>
    <name evidence="7" type="ORF">EDD75_2075</name>
</gene>
<reference evidence="7 8" key="1">
    <citation type="submission" date="2018-11" db="EMBL/GenBank/DDBJ databases">
        <title>Genomic Encyclopedia of Type Strains, Phase IV (KMG-IV): sequencing the most valuable type-strain genomes for metagenomic binning, comparative biology and taxonomic classification.</title>
        <authorList>
            <person name="Goeker M."/>
        </authorList>
    </citation>
    <scope>NUCLEOTIDE SEQUENCE [LARGE SCALE GENOMIC DNA]</scope>
    <source>
        <strain evidence="7 8">DSM 102936</strain>
    </source>
</reference>
<proteinExistence type="inferred from homology"/>
<dbReference type="InterPro" id="IPR019874">
    <property type="entry name" value="RF_methyltr_PrmC"/>
</dbReference>
<dbReference type="SUPFAM" id="SSF53335">
    <property type="entry name" value="S-adenosyl-L-methionine-dependent methyltransferases"/>
    <property type="match status" value="1"/>
</dbReference>
<dbReference type="EC" id="2.1.1.297" evidence="4"/>